<accession>A0A267FUY5</accession>
<reference evidence="3 4" key="1">
    <citation type="submission" date="2017-06" db="EMBL/GenBank/DDBJ databases">
        <title>A platform for efficient transgenesis in Macrostomum lignano, a flatworm model organism for stem cell research.</title>
        <authorList>
            <person name="Berezikov E."/>
        </authorList>
    </citation>
    <scope>NUCLEOTIDE SEQUENCE [LARGE SCALE GENOMIC DNA]</scope>
    <source>
        <strain evidence="3">DV1</strain>
        <tissue evidence="3">Whole organism</tissue>
    </source>
</reference>
<proteinExistence type="predicted"/>
<dbReference type="PROSITE" id="PS50017">
    <property type="entry name" value="DEATH_DOMAIN"/>
    <property type="match status" value="1"/>
</dbReference>
<dbReference type="InterPro" id="IPR000488">
    <property type="entry name" value="Death_dom"/>
</dbReference>
<sequence length="791" mass="87833">MTSAELLLPEPAAVRQPLAKARSGHHAKTHHLQLVGSEAEQPKGLEAIFSQFDHSVCLHPGRRGGRFQLPEGGCVVVPEGAFGRPTDALEVAAVQPAELAGFCPDLAELESVVSPVYVLATSRGRLPCQLLLTLPMLKRPEPPLSRLRLMHRAEAKDGEVDISEGDSGEWRELPVAQPSAEDDTFVTVEVETTGVYLALLSPVKEPVRVTPDGGIMRLQLDPLASLRVPKNAFTEPGRIDFSIIPFSPDRMSLVRKLHRSETLDIASLSPMYSLDYDGPPCRRGLTVKLPLPDWMCGAERREILDRLAIMSRQRPETAWAALDAKKASVRLTRKSISFECRQPARFCLLEAASPQWLPRAALGFPRCAEMNAAEPGELLLFAAFERRRWALGARLAPISEEEQQPQQPRFDIDATSAGVEWRRLEKNQPRQSEVQEVMRQLRRRRRERDTSAVAAAAEAALEEARNRRVEVELRDGATVTLQMSGDFRLRHLGESRAREEVCVQFHRRFAGRMALFEIVPTARTATITSDFYDYLLELAADSGEPLDNDEKLVDLAGRETLTFKGVITVLSGSGEQLSNHEFTIGFRDLKAYLDLKPPPAPEEPSDGEAAVAATQTTQNAKPAEQRPAWYRYYPRLLDLRIYRLKPEEAKQESLQRLTAPRRTARSPIHGRESRALSRASLQHLAGRLSGSEAADLAGQLGLPDSAISVLSFESAPLRYPPAAASIPYRLLLYWKRARAADGADAQVESLGDALDDLGRRRLAGLLRRCHAEGRELTAERLAAAEDKQRED</sequence>
<evidence type="ECO:0000313" key="4">
    <source>
        <dbReference type="Proteomes" id="UP000215902"/>
    </source>
</evidence>
<name>A0A267FUY5_9PLAT</name>
<dbReference type="Gene3D" id="1.10.533.10">
    <property type="entry name" value="Death Domain, Fas"/>
    <property type="match status" value="1"/>
</dbReference>
<feature type="domain" description="Death" evidence="2">
    <location>
        <begin position="678"/>
        <end position="770"/>
    </location>
</feature>
<dbReference type="EMBL" id="NIVC01000795">
    <property type="protein sequence ID" value="PAA76772.1"/>
    <property type="molecule type" value="Genomic_DNA"/>
</dbReference>
<dbReference type="GO" id="GO:0007165">
    <property type="term" value="P:signal transduction"/>
    <property type="evidence" value="ECO:0007669"/>
    <property type="project" value="InterPro"/>
</dbReference>
<evidence type="ECO:0000256" key="1">
    <source>
        <dbReference type="SAM" id="MobiDB-lite"/>
    </source>
</evidence>
<gene>
    <name evidence="3" type="ORF">BOX15_Mlig030653g1</name>
</gene>
<dbReference type="OrthoDB" id="6283740at2759"/>
<feature type="compositionally biased region" description="Low complexity" evidence="1">
    <location>
        <begin position="609"/>
        <end position="620"/>
    </location>
</feature>
<organism evidence="3 4">
    <name type="scientific">Macrostomum lignano</name>
    <dbReference type="NCBI Taxonomy" id="282301"/>
    <lineage>
        <taxon>Eukaryota</taxon>
        <taxon>Metazoa</taxon>
        <taxon>Spiralia</taxon>
        <taxon>Lophotrochozoa</taxon>
        <taxon>Platyhelminthes</taxon>
        <taxon>Rhabditophora</taxon>
        <taxon>Macrostomorpha</taxon>
        <taxon>Macrostomida</taxon>
        <taxon>Macrostomidae</taxon>
        <taxon>Macrostomum</taxon>
    </lineage>
</organism>
<evidence type="ECO:0000259" key="2">
    <source>
        <dbReference type="PROSITE" id="PS50017"/>
    </source>
</evidence>
<feature type="region of interest" description="Disordered" evidence="1">
    <location>
        <begin position="597"/>
        <end position="623"/>
    </location>
</feature>
<protein>
    <recommendedName>
        <fullName evidence="2">Death domain-containing protein</fullName>
    </recommendedName>
</protein>
<dbReference type="Gene3D" id="2.60.220.30">
    <property type="match status" value="1"/>
</dbReference>
<feature type="region of interest" description="Disordered" evidence="1">
    <location>
        <begin position="652"/>
        <end position="672"/>
    </location>
</feature>
<comment type="caution">
    <text evidence="3">The sequence shown here is derived from an EMBL/GenBank/DDBJ whole genome shotgun (WGS) entry which is preliminary data.</text>
</comment>
<evidence type="ECO:0000313" key="3">
    <source>
        <dbReference type="EMBL" id="PAA76772.1"/>
    </source>
</evidence>
<keyword evidence="4" id="KW-1185">Reference proteome</keyword>
<dbReference type="Proteomes" id="UP000215902">
    <property type="component" value="Unassembled WGS sequence"/>
</dbReference>
<dbReference type="AlphaFoldDB" id="A0A267FUY5"/>
<dbReference type="InterPro" id="IPR011029">
    <property type="entry name" value="DEATH-like_dom_sf"/>
</dbReference>